<sequence>MPVGTVLYHGRTTKDAPTVLDWAAVEFDHAYMFCQDGPCYVVSFMATHDLKLAYFDGSSAAKMKTGSLDAQDVLTWGHTFPDRCADEWQRIERLCAWANPLGVGAFLRMGYQFEVMMCDFSAGLQVVSLLNYLPKHFQSQPHLRNSTADKDGCVPLPPRYPSPTGPHISPEGWRRALPNNYMTDFQGLVTGSWLNYAPGETRVHVDYSALVTFYDTALTSLVAQRRGVRRDFHRLTSISMDDTARVRAELAEAFGRRTRGSGVDWGSITRVIVERYAERLETLRYILEPEPFNATQEAALVRVQLLTMLVPYMTTDSVPTNPSCTSSLVQRCSTPPTSLLPAGLLTPQVRRILDAVQGTLREIYRRLTLMWVDAFDIEEASEDRTRAVLGT</sequence>
<comment type="caution">
    <text evidence="1">The sequence shown here is derived from an EMBL/GenBank/DDBJ whole genome shotgun (WGS) entry which is preliminary data.</text>
</comment>
<evidence type="ECO:0000313" key="1">
    <source>
        <dbReference type="EMBL" id="KAI0060144.1"/>
    </source>
</evidence>
<dbReference type="Proteomes" id="UP000814140">
    <property type="component" value="Unassembled WGS sequence"/>
</dbReference>
<protein>
    <submittedName>
        <fullName evidence="1">Uncharacterized protein</fullName>
    </submittedName>
</protein>
<keyword evidence="2" id="KW-1185">Reference proteome</keyword>
<reference evidence="1" key="2">
    <citation type="journal article" date="2022" name="New Phytol.">
        <title>Evolutionary transition to the ectomycorrhizal habit in the genomes of a hyperdiverse lineage of mushroom-forming fungi.</title>
        <authorList>
            <person name="Looney B."/>
            <person name="Miyauchi S."/>
            <person name="Morin E."/>
            <person name="Drula E."/>
            <person name="Courty P.E."/>
            <person name="Kohler A."/>
            <person name="Kuo A."/>
            <person name="LaButti K."/>
            <person name="Pangilinan J."/>
            <person name="Lipzen A."/>
            <person name="Riley R."/>
            <person name="Andreopoulos W."/>
            <person name="He G."/>
            <person name="Johnson J."/>
            <person name="Nolan M."/>
            <person name="Tritt A."/>
            <person name="Barry K.W."/>
            <person name="Grigoriev I.V."/>
            <person name="Nagy L.G."/>
            <person name="Hibbett D."/>
            <person name="Henrissat B."/>
            <person name="Matheny P.B."/>
            <person name="Labbe J."/>
            <person name="Martin F.M."/>
        </authorList>
    </citation>
    <scope>NUCLEOTIDE SEQUENCE</scope>
    <source>
        <strain evidence="1">HHB10654</strain>
    </source>
</reference>
<evidence type="ECO:0000313" key="2">
    <source>
        <dbReference type="Proteomes" id="UP000814140"/>
    </source>
</evidence>
<proteinExistence type="predicted"/>
<reference evidence="1" key="1">
    <citation type="submission" date="2021-03" db="EMBL/GenBank/DDBJ databases">
        <authorList>
            <consortium name="DOE Joint Genome Institute"/>
            <person name="Ahrendt S."/>
            <person name="Looney B.P."/>
            <person name="Miyauchi S."/>
            <person name="Morin E."/>
            <person name="Drula E."/>
            <person name="Courty P.E."/>
            <person name="Chicoki N."/>
            <person name="Fauchery L."/>
            <person name="Kohler A."/>
            <person name="Kuo A."/>
            <person name="Labutti K."/>
            <person name="Pangilinan J."/>
            <person name="Lipzen A."/>
            <person name="Riley R."/>
            <person name="Andreopoulos W."/>
            <person name="He G."/>
            <person name="Johnson J."/>
            <person name="Barry K.W."/>
            <person name="Grigoriev I.V."/>
            <person name="Nagy L."/>
            <person name="Hibbett D."/>
            <person name="Henrissat B."/>
            <person name="Matheny P.B."/>
            <person name="Labbe J."/>
            <person name="Martin F."/>
        </authorList>
    </citation>
    <scope>NUCLEOTIDE SEQUENCE</scope>
    <source>
        <strain evidence="1">HHB10654</strain>
    </source>
</reference>
<dbReference type="EMBL" id="MU277221">
    <property type="protein sequence ID" value="KAI0060144.1"/>
    <property type="molecule type" value="Genomic_DNA"/>
</dbReference>
<gene>
    <name evidence="1" type="ORF">BV25DRAFT_1918011</name>
</gene>
<accession>A0ACB8SU83</accession>
<name>A0ACB8SU83_9AGAM</name>
<organism evidence="1 2">
    <name type="scientific">Artomyces pyxidatus</name>
    <dbReference type="NCBI Taxonomy" id="48021"/>
    <lineage>
        <taxon>Eukaryota</taxon>
        <taxon>Fungi</taxon>
        <taxon>Dikarya</taxon>
        <taxon>Basidiomycota</taxon>
        <taxon>Agaricomycotina</taxon>
        <taxon>Agaricomycetes</taxon>
        <taxon>Russulales</taxon>
        <taxon>Auriscalpiaceae</taxon>
        <taxon>Artomyces</taxon>
    </lineage>
</organism>